<evidence type="ECO:0000313" key="2">
    <source>
        <dbReference type="EMBL" id="PJE50668.1"/>
    </source>
</evidence>
<sequence length="123" mass="14193">MNIRKYKLAADAILWVHIISILVFLVGGIFLFFYKNLAVYYFIAVILAVLTRIPFKGCPLTIWEIRLRKLYNPKIKYYANSCIATYLNKIPGVRLKPKTANLILNLVTGFFVLITVLILTRIL</sequence>
<organism evidence="2 3">
    <name type="scientific">Candidatus Yanofskybacteria bacterium CG10_big_fil_rev_8_21_14_0_10_36_16</name>
    <dbReference type="NCBI Taxonomy" id="1975096"/>
    <lineage>
        <taxon>Bacteria</taxon>
        <taxon>Candidatus Yanofskyibacteriota</taxon>
    </lineage>
</organism>
<keyword evidence="1" id="KW-0812">Transmembrane</keyword>
<dbReference type="Pfam" id="PF10861">
    <property type="entry name" value="DUF2784"/>
    <property type="match status" value="1"/>
</dbReference>
<keyword evidence="1" id="KW-0472">Membrane</keyword>
<feature type="transmembrane region" description="Helical" evidence="1">
    <location>
        <begin position="12"/>
        <end position="34"/>
    </location>
</feature>
<comment type="caution">
    <text evidence="2">The sequence shown here is derived from an EMBL/GenBank/DDBJ whole genome shotgun (WGS) entry which is preliminary data.</text>
</comment>
<protein>
    <recommendedName>
        <fullName evidence="4">DUF2784 domain-containing protein</fullName>
    </recommendedName>
</protein>
<accession>A0A2J0Q6U5</accession>
<evidence type="ECO:0000313" key="3">
    <source>
        <dbReference type="Proteomes" id="UP000228496"/>
    </source>
</evidence>
<evidence type="ECO:0008006" key="4">
    <source>
        <dbReference type="Google" id="ProtNLM"/>
    </source>
</evidence>
<feature type="transmembrane region" description="Helical" evidence="1">
    <location>
        <begin position="40"/>
        <end position="63"/>
    </location>
</feature>
<dbReference type="AlphaFoldDB" id="A0A2J0Q6U5"/>
<proteinExistence type="predicted"/>
<reference evidence="2 3" key="1">
    <citation type="submission" date="2017-09" db="EMBL/GenBank/DDBJ databases">
        <title>Depth-based differentiation of microbial function through sediment-hosted aquifers and enrichment of novel symbionts in the deep terrestrial subsurface.</title>
        <authorList>
            <person name="Probst A.J."/>
            <person name="Ladd B."/>
            <person name="Jarett J.K."/>
            <person name="Geller-Mcgrath D.E."/>
            <person name="Sieber C.M."/>
            <person name="Emerson J.B."/>
            <person name="Anantharaman K."/>
            <person name="Thomas B.C."/>
            <person name="Malmstrom R."/>
            <person name="Stieglmeier M."/>
            <person name="Klingl A."/>
            <person name="Woyke T."/>
            <person name="Ryan C.M."/>
            <person name="Banfield J.F."/>
        </authorList>
    </citation>
    <scope>NUCLEOTIDE SEQUENCE [LARGE SCALE GENOMIC DNA]</scope>
    <source>
        <strain evidence="2">CG10_big_fil_rev_8_21_14_0_10_36_16</strain>
    </source>
</reference>
<keyword evidence="1" id="KW-1133">Transmembrane helix</keyword>
<dbReference type="Proteomes" id="UP000228496">
    <property type="component" value="Unassembled WGS sequence"/>
</dbReference>
<dbReference type="EMBL" id="PCXQ01000005">
    <property type="protein sequence ID" value="PJE50668.1"/>
    <property type="molecule type" value="Genomic_DNA"/>
</dbReference>
<dbReference type="InterPro" id="IPR021218">
    <property type="entry name" value="DUF2784"/>
</dbReference>
<evidence type="ECO:0000256" key="1">
    <source>
        <dbReference type="SAM" id="Phobius"/>
    </source>
</evidence>
<gene>
    <name evidence="2" type="ORF">COV29_02950</name>
</gene>
<name>A0A2J0Q6U5_9BACT</name>
<feature type="transmembrane region" description="Helical" evidence="1">
    <location>
        <begin position="102"/>
        <end position="122"/>
    </location>
</feature>